<comment type="caution">
    <text evidence="1">The sequence shown here is derived from an EMBL/GenBank/DDBJ whole genome shotgun (WGS) entry which is preliminary data.</text>
</comment>
<sequence length="58" mass="7034">MESKRKNTDFSIYIFIHKFYTNHHKRENEYILMATNISKMNGNTYIYNTNIYINSGHI</sequence>
<accession>A0A6V7X1E3</accession>
<proteinExistence type="predicted"/>
<dbReference type="AlphaFoldDB" id="A0A6V7X1E3"/>
<reference evidence="1 2" key="1">
    <citation type="submission" date="2020-08" db="EMBL/GenBank/DDBJ databases">
        <authorList>
            <person name="Koutsovoulos G."/>
            <person name="Danchin GJ E."/>
        </authorList>
    </citation>
    <scope>NUCLEOTIDE SEQUENCE [LARGE SCALE GENOMIC DNA]</scope>
</reference>
<gene>
    <name evidence="1" type="ORF">MENT_LOCUS45724</name>
</gene>
<name>A0A6V7X1E3_MELEN</name>
<dbReference type="EMBL" id="CAJEWN010000978">
    <property type="protein sequence ID" value="CAD2192807.1"/>
    <property type="molecule type" value="Genomic_DNA"/>
</dbReference>
<dbReference type="Proteomes" id="UP000580250">
    <property type="component" value="Unassembled WGS sequence"/>
</dbReference>
<evidence type="ECO:0000313" key="1">
    <source>
        <dbReference type="EMBL" id="CAD2192807.1"/>
    </source>
</evidence>
<evidence type="ECO:0000313" key="2">
    <source>
        <dbReference type="Proteomes" id="UP000580250"/>
    </source>
</evidence>
<protein>
    <submittedName>
        <fullName evidence="1">Uncharacterized protein</fullName>
    </submittedName>
</protein>
<organism evidence="1 2">
    <name type="scientific">Meloidogyne enterolobii</name>
    <name type="common">Root-knot nematode worm</name>
    <name type="synonym">Meloidogyne mayaguensis</name>
    <dbReference type="NCBI Taxonomy" id="390850"/>
    <lineage>
        <taxon>Eukaryota</taxon>
        <taxon>Metazoa</taxon>
        <taxon>Ecdysozoa</taxon>
        <taxon>Nematoda</taxon>
        <taxon>Chromadorea</taxon>
        <taxon>Rhabditida</taxon>
        <taxon>Tylenchina</taxon>
        <taxon>Tylenchomorpha</taxon>
        <taxon>Tylenchoidea</taxon>
        <taxon>Meloidogynidae</taxon>
        <taxon>Meloidogyninae</taxon>
        <taxon>Meloidogyne</taxon>
    </lineage>
</organism>